<dbReference type="Pfam" id="PF07690">
    <property type="entry name" value="MFS_1"/>
    <property type="match status" value="1"/>
</dbReference>
<evidence type="ECO:0000256" key="7">
    <source>
        <dbReference type="ARBA" id="ARBA00023136"/>
    </source>
</evidence>
<feature type="transmembrane region" description="Helical" evidence="8">
    <location>
        <begin position="362"/>
        <end position="383"/>
    </location>
</feature>
<comment type="subcellular location">
    <subcellularLocation>
        <location evidence="1">Cell membrane</location>
        <topology evidence="1">Multi-pass membrane protein</topology>
    </subcellularLocation>
</comment>
<evidence type="ECO:0000259" key="9">
    <source>
        <dbReference type="PROSITE" id="PS50850"/>
    </source>
</evidence>
<feature type="transmembrane region" description="Helical" evidence="8">
    <location>
        <begin position="136"/>
        <end position="159"/>
    </location>
</feature>
<dbReference type="GO" id="GO:0022857">
    <property type="term" value="F:transmembrane transporter activity"/>
    <property type="evidence" value="ECO:0007669"/>
    <property type="project" value="InterPro"/>
</dbReference>
<comment type="similarity">
    <text evidence="2">Belongs to the major facilitator superfamily. EmrB family.</text>
</comment>
<dbReference type="NCBIfam" id="TIGR00711">
    <property type="entry name" value="efflux_EmrB"/>
    <property type="match status" value="1"/>
</dbReference>
<feature type="transmembrane region" description="Helical" evidence="8">
    <location>
        <begin position="336"/>
        <end position="356"/>
    </location>
</feature>
<dbReference type="Gene3D" id="1.20.1720.10">
    <property type="entry name" value="Multidrug resistance protein D"/>
    <property type="match status" value="1"/>
</dbReference>
<dbReference type="InterPro" id="IPR036259">
    <property type="entry name" value="MFS_trans_sf"/>
</dbReference>
<comment type="caution">
    <text evidence="10">The sequence shown here is derived from an EMBL/GenBank/DDBJ whole genome shotgun (WGS) entry which is preliminary data.</text>
</comment>
<keyword evidence="3" id="KW-0813">Transport</keyword>
<protein>
    <submittedName>
        <fullName evidence="10">EmrB/QacA subfamily drug resistance transporter</fullName>
    </submittedName>
</protein>
<feature type="transmembrane region" description="Helical" evidence="8">
    <location>
        <begin position="197"/>
        <end position="217"/>
    </location>
</feature>
<feature type="transmembrane region" description="Helical" evidence="8">
    <location>
        <begin position="102"/>
        <end position="124"/>
    </location>
</feature>
<evidence type="ECO:0000256" key="8">
    <source>
        <dbReference type="SAM" id="Phobius"/>
    </source>
</evidence>
<evidence type="ECO:0000256" key="6">
    <source>
        <dbReference type="ARBA" id="ARBA00022989"/>
    </source>
</evidence>
<evidence type="ECO:0000256" key="3">
    <source>
        <dbReference type="ARBA" id="ARBA00022448"/>
    </source>
</evidence>
<keyword evidence="11" id="KW-1185">Reference proteome</keyword>
<dbReference type="Proteomes" id="UP000575985">
    <property type="component" value="Unassembled WGS sequence"/>
</dbReference>
<dbReference type="Gene3D" id="1.20.1250.20">
    <property type="entry name" value="MFS general substrate transporter like domains"/>
    <property type="match status" value="1"/>
</dbReference>
<sequence length="545" mass="55841">MSAPSGNPWAILVALCLGFFMTLLDLTIVNIAIPDMTHRLGAALDHIMWVINGYTLVLAVLIITAGRLGDLFGPRRLFLVGVALFTVASGLCGLAPDVYTLIAARVLQGVGAAVLMPQTMALIVRVFPPERRGAAMGAWGAVAGLATITGPTLGGLLVTALDWRYIFLVNLPVGAVALVLGWRLIPADTPTGRRPALDLPGVLLATAALTLVSFALIEGERFDWGTVYGPIGIPLLLGLGAALFAALAVQQVRRQGRDPLVPFALFADRNFGLMSLAASLVSVAMLAFFLLVSIHLQSVLGMSALEAGLTLVPQAAVSMVAAPVVGRLVDRVGGKYLLVGGCALFAASSAWVVAALGTEGDWHTFLAPLLLMGLGVGAVFGPMNTLAMDRVRPDMAGAGSGVLNTARQLGSVVGGVVAGALLQSVLADRIGARARDAAGGLPEPVREPFVRGLTRSADQGVEIGGAAAAAPAPPEGVPAEVADQMARLARSVFADAFTETAHVVGLVPVTAMAVTALTALAVRNTRRRAGGGPGTAARAGARAAE</sequence>
<reference evidence="10 11" key="1">
    <citation type="submission" date="2020-07" db="EMBL/GenBank/DDBJ databases">
        <title>Sequencing the genomes of 1000 actinobacteria strains.</title>
        <authorList>
            <person name="Klenk H.-P."/>
        </authorList>
    </citation>
    <scope>NUCLEOTIDE SEQUENCE [LARGE SCALE GENOMIC DNA]</scope>
    <source>
        <strain evidence="10 11">DSM 45927</strain>
    </source>
</reference>
<dbReference type="InterPro" id="IPR011701">
    <property type="entry name" value="MFS"/>
</dbReference>
<accession>A0A853BS35</accession>
<evidence type="ECO:0000313" key="10">
    <source>
        <dbReference type="EMBL" id="NYI97526.1"/>
    </source>
</evidence>
<feature type="domain" description="Major facilitator superfamily (MFS) profile" evidence="9">
    <location>
        <begin position="11"/>
        <end position="526"/>
    </location>
</feature>
<dbReference type="CDD" id="cd17503">
    <property type="entry name" value="MFS_LmrB_MDR_like"/>
    <property type="match status" value="1"/>
</dbReference>
<evidence type="ECO:0000256" key="4">
    <source>
        <dbReference type="ARBA" id="ARBA00022475"/>
    </source>
</evidence>
<name>A0A853BS35_9ACTN</name>
<dbReference type="InterPro" id="IPR004638">
    <property type="entry name" value="EmrB-like"/>
</dbReference>
<dbReference type="PRINTS" id="PR01036">
    <property type="entry name" value="TCRTETB"/>
</dbReference>
<feature type="transmembrane region" description="Helical" evidence="8">
    <location>
        <begin position="12"/>
        <end position="34"/>
    </location>
</feature>
<feature type="transmembrane region" description="Helical" evidence="8">
    <location>
        <begin position="229"/>
        <end position="249"/>
    </location>
</feature>
<feature type="transmembrane region" description="Helical" evidence="8">
    <location>
        <begin position="77"/>
        <end position="96"/>
    </location>
</feature>
<evidence type="ECO:0000256" key="1">
    <source>
        <dbReference type="ARBA" id="ARBA00004651"/>
    </source>
</evidence>
<dbReference type="AlphaFoldDB" id="A0A853BS35"/>
<feature type="transmembrane region" description="Helical" evidence="8">
    <location>
        <begin position="270"/>
        <end position="291"/>
    </location>
</feature>
<feature type="transmembrane region" description="Helical" evidence="8">
    <location>
        <begin position="165"/>
        <end position="185"/>
    </location>
</feature>
<evidence type="ECO:0000256" key="5">
    <source>
        <dbReference type="ARBA" id="ARBA00022692"/>
    </source>
</evidence>
<keyword evidence="7 8" id="KW-0472">Membrane</keyword>
<dbReference type="GO" id="GO:0005886">
    <property type="term" value="C:plasma membrane"/>
    <property type="evidence" value="ECO:0007669"/>
    <property type="project" value="UniProtKB-SubCell"/>
</dbReference>
<keyword evidence="4" id="KW-1003">Cell membrane</keyword>
<evidence type="ECO:0000313" key="11">
    <source>
        <dbReference type="Proteomes" id="UP000575985"/>
    </source>
</evidence>
<dbReference type="PANTHER" id="PTHR42718:SF9">
    <property type="entry name" value="MAJOR FACILITATOR SUPERFAMILY MULTIDRUG TRANSPORTER MFSC"/>
    <property type="match status" value="1"/>
</dbReference>
<dbReference type="EMBL" id="JACCFO010000001">
    <property type="protein sequence ID" value="NYI97526.1"/>
    <property type="molecule type" value="Genomic_DNA"/>
</dbReference>
<feature type="transmembrane region" description="Helical" evidence="8">
    <location>
        <begin position="311"/>
        <end position="329"/>
    </location>
</feature>
<keyword evidence="5 8" id="KW-0812">Transmembrane</keyword>
<dbReference type="InterPro" id="IPR020846">
    <property type="entry name" value="MFS_dom"/>
</dbReference>
<evidence type="ECO:0000256" key="2">
    <source>
        <dbReference type="ARBA" id="ARBA00008537"/>
    </source>
</evidence>
<dbReference type="SUPFAM" id="SSF103473">
    <property type="entry name" value="MFS general substrate transporter"/>
    <property type="match status" value="1"/>
</dbReference>
<keyword evidence="6 8" id="KW-1133">Transmembrane helix</keyword>
<gene>
    <name evidence="10" type="ORF">HNR12_003803</name>
</gene>
<dbReference type="PANTHER" id="PTHR42718">
    <property type="entry name" value="MAJOR FACILITATOR SUPERFAMILY MULTIDRUG TRANSPORTER MFSC"/>
    <property type="match status" value="1"/>
</dbReference>
<feature type="transmembrane region" description="Helical" evidence="8">
    <location>
        <begin position="46"/>
        <end position="65"/>
    </location>
</feature>
<proteinExistence type="inferred from homology"/>
<dbReference type="RefSeq" id="WP_179768859.1">
    <property type="nucleotide sequence ID" value="NZ_JACCFO010000001.1"/>
</dbReference>
<dbReference type="PROSITE" id="PS50850">
    <property type="entry name" value="MFS"/>
    <property type="match status" value="1"/>
</dbReference>
<organism evidence="10 11">
    <name type="scientific">Streptomonospora nanhaiensis</name>
    <dbReference type="NCBI Taxonomy" id="1323731"/>
    <lineage>
        <taxon>Bacteria</taxon>
        <taxon>Bacillati</taxon>
        <taxon>Actinomycetota</taxon>
        <taxon>Actinomycetes</taxon>
        <taxon>Streptosporangiales</taxon>
        <taxon>Nocardiopsidaceae</taxon>
        <taxon>Streptomonospora</taxon>
    </lineage>
</organism>